<feature type="compositionally biased region" description="Pro residues" evidence="8">
    <location>
        <begin position="353"/>
        <end position="386"/>
    </location>
</feature>
<keyword evidence="3" id="KW-0677">Repeat</keyword>
<comment type="subcellular location">
    <subcellularLocation>
        <location evidence="1">Nucleus</location>
    </subcellularLocation>
</comment>
<feature type="compositionally biased region" description="Basic residues" evidence="8">
    <location>
        <begin position="620"/>
        <end position="629"/>
    </location>
</feature>
<evidence type="ECO:0000256" key="7">
    <source>
        <dbReference type="PROSITE-ProRule" id="PRU00042"/>
    </source>
</evidence>
<evidence type="ECO:0000256" key="3">
    <source>
        <dbReference type="ARBA" id="ARBA00022737"/>
    </source>
</evidence>
<reference evidence="10" key="1">
    <citation type="submission" date="2023-11" db="EMBL/GenBank/DDBJ databases">
        <title>Genome assemblies of two species of porcelain crab, Petrolisthes cinctipes and Petrolisthes manimaculis (Anomura: Porcellanidae).</title>
        <authorList>
            <person name="Angst P."/>
        </authorList>
    </citation>
    <scope>NUCLEOTIDE SEQUENCE</scope>
    <source>
        <strain evidence="10">PB745_02</strain>
        <tissue evidence="10">Gill</tissue>
    </source>
</reference>
<dbReference type="Pfam" id="PF13894">
    <property type="entry name" value="zf-C2H2_4"/>
    <property type="match status" value="1"/>
</dbReference>
<dbReference type="PANTHER" id="PTHR24403">
    <property type="entry name" value="ZINC FINGER PROTEIN"/>
    <property type="match status" value="1"/>
</dbReference>
<evidence type="ECO:0000256" key="5">
    <source>
        <dbReference type="ARBA" id="ARBA00022833"/>
    </source>
</evidence>
<dbReference type="GO" id="GO:0005634">
    <property type="term" value="C:nucleus"/>
    <property type="evidence" value="ECO:0007669"/>
    <property type="project" value="UniProtKB-SubCell"/>
</dbReference>
<proteinExistence type="predicted"/>
<feature type="compositionally biased region" description="Low complexity" evidence="8">
    <location>
        <begin position="1185"/>
        <end position="1206"/>
    </location>
</feature>
<dbReference type="GO" id="GO:0045944">
    <property type="term" value="P:positive regulation of transcription by RNA polymerase II"/>
    <property type="evidence" value="ECO:0007669"/>
    <property type="project" value="TreeGrafter"/>
</dbReference>
<dbReference type="Gene3D" id="3.30.160.60">
    <property type="entry name" value="Classic Zinc Finger"/>
    <property type="match status" value="5"/>
</dbReference>
<dbReference type="GO" id="GO:0008270">
    <property type="term" value="F:zinc ion binding"/>
    <property type="evidence" value="ECO:0007669"/>
    <property type="project" value="UniProtKB-KW"/>
</dbReference>
<dbReference type="FunFam" id="3.30.160.60:FF:000100">
    <property type="entry name" value="Zinc finger 45-like"/>
    <property type="match status" value="1"/>
</dbReference>
<dbReference type="Pfam" id="PF00096">
    <property type="entry name" value="zf-C2H2"/>
    <property type="match status" value="3"/>
</dbReference>
<dbReference type="InterPro" id="IPR013087">
    <property type="entry name" value="Znf_C2H2_type"/>
</dbReference>
<feature type="region of interest" description="Disordered" evidence="8">
    <location>
        <begin position="605"/>
        <end position="680"/>
    </location>
</feature>
<keyword evidence="6" id="KW-0539">Nucleus</keyword>
<evidence type="ECO:0000313" key="10">
    <source>
        <dbReference type="EMBL" id="KAK4291011.1"/>
    </source>
</evidence>
<dbReference type="PANTHER" id="PTHR24403:SF67">
    <property type="entry name" value="FI01116P-RELATED"/>
    <property type="match status" value="1"/>
</dbReference>
<evidence type="ECO:0000259" key="9">
    <source>
        <dbReference type="PROSITE" id="PS50157"/>
    </source>
</evidence>
<dbReference type="FunFam" id="3.30.160.60:FF:000145">
    <property type="entry name" value="Zinc finger protein 574"/>
    <property type="match status" value="1"/>
</dbReference>
<dbReference type="AlphaFoldDB" id="A0AAE1NKC5"/>
<evidence type="ECO:0000256" key="6">
    <source>
        <dbReference type="ARBA" id="ARBA00023242"/>
    </source>
</evidence>
<feature type="compositionally biased region" description="Low complexity" evidence="8">
    <location>
        <begin position="435"/>
        <end position="444"/>
    </location>
</feature>
<name>A0AAE1NKC5_9EUCA</name>
<feature type="domain" description="C2H2-type" evidence="9">
    <location>
        <begin position="844"/>
        <end position="866"/>
    </location>
</feature>
<accession>A0AAE1NKC5</accession>
<feature type="compositionally biased region" description="Acidic residues" evidence="8">
    <location>
        <begin position="654"/>
        <end position="675"/>
    </location>
</feature>
<feature type="region of interest" description="Disordered" evidence="8">
    <location>
        <begin position="999"/>
        <end position="1089"/>
    </location>
</feature>
<feature type="region of interest" description="Disordered" evidence="8">
    <location>
        <begin position="348"/>
        <end position="392"/>
    </location>
</feature>
<feature type="domain" description="C2H2-type" evidence="9">
    <location>
        <begin position="944"/>
        <end position="971"/>
    </location>
</feature>
<feature type="compositionally biased region" description="Low complexity" evidence="8">
    <location>
        <begin position="1041"/>
        <end position="1054"/>
    </location>
</feature>
<dbReference type="PROSITE" id="PS00028">
    <property type="entry name" value="ZINC_FINGER_C2H2_1"/>
    <property type="match status" value="4"/>
</dbReference>
<feature type="domain" description="C2H2-type" evidence="9">
    <location>
        <begin position="887"/>
        <end position="914"/>
    </location>
</feature>
<keyword evidence="2" id="KW-0479">Metal-binding</keyword>
<dbReference type="EMBL" id="JAWZYT010005305">
    <property type="protein sequence ID" value="KAK4291011.1"/>
    <property type="molecule type" value="Genomic_DNA"/>
</dbReference>
<protein>
    <recommendedName>
        <fullName evidence="9">C2H2-type domain-containing protein</fullName>
    </recommendedName>
</protein>
<evidence type="ECO:0000256" key="2">
    <source>
        <dbReference type="ARBA" id="ARBA00022723"/>
    </source>
</evidence>
<organism evidence="10 11">
    <name type="scientific">Petrolisthes manimaculis</name>
    <dbReference type="NCBI Taxonomy" id="1843537"/>
    <lineage>
        <taxon>Eukaryota</taxon>
        <taxon>Metazoa</taxon>
        <taxon>Ecdysozoa</taxon>
        <taxon>Arthropoda</taxon>
        <taxon>Crustacea</taxon>
        <taxon>Multicrustacea</taxon>
        <taxon>Malacostraca</taxon>
        <taxon>Eumalacostraca</taxon>
        <taxon>Eucarida</taxon>
        <taxon>Decapoda</taxon>
        <taxon>Pleocyemata</taxon>
        <taxon>Anomura</taxon>
        <taxon>Galatheoidea</taxon>
        <taxon>Porcellanidae</taxon>
        <taxon>Petrolisthes</taxon>
    </lineage>
</organism>
<feature type="region of interest" description="Disordered" evidence="8">
    <location>
        <begin position="1179"/>
        <end position="1219"/>
    </location>
</feature>
<feature type="domain" description="C2H2-type" evidence="9">
    <location>
        <begin position="784"/>
        <end position="811"/>
    </location>
</feature>
<feature type="domain" description="C2H2-type" evidence="9">
    <location>
        <begin position="718"/>
        <end position="741"/>
    </location>
</feature>
<dbReference type="SMART" id="SM00355">
    <property type="entry name" value="ZnF_C2H2"/>
    <property type="match status" value="9"/>
</dbReference>
<gene>
    <name evidence="10" type="ORF">Pmani_036142</name>
</gene>
<dbReference type="InterPro" id="IPR036236">
    <property type="entry name" value="Znf_C2H2_sf"/>
</dbReference>
<feature type="compositionally biased region" description="Basic and acidic residues" evidence="8">
    <location>
        <begin position="446"/>
        <end position="460"/>
    </location>
</feature>
<dbReference type="Proteomes" id="UP001292094">
    <property type="component" value="Unassembled WGS sequence"/>
</dbReference>
<evidence type="ECO:0000256" key="8">
    <source>
        <dbReference type="SAM" id="MobiDB-lite"/>
    </source>
</evidence>
<keyword evidence="5" id="KW-0862">Zinc</keyword>
<comment type="caution">
    <text evidence="10">The sequence shown here is derived from an EMBL/GenBank/DDBJ whole genome shotgun (WGS) entry which is preliminary data.</text>
</comment>
<feature type="domain" description="C2H2-type" evidence="9">
    <location>
        <begin position="815"/>
        <end position="843"/>
    </location>
</feature>
<keyword evidence="11" id="KW-1185">Reference proteome</keyword>
<sequence length="1229" mass="133974">MAESGGSTWALVIRDDGEASVVPLSDVPALQAAEEVVAGTTDDNPTFIVLHAQNEGSGGTEGTGSVVTDGTTDKATHDNLSDLISLSATQDEGGGGVGHLSSAVISIAEASQHLSAIGVLMLSGCGVWEKGTGLGGVGHLSSAVISIAEASQHLSAIGPGGLEALPIRVLTTHEETTEDLHHHHHHHHHLPISTQSSANTNTIQVPSAHLLHTLSSPSDPTTRVLVEEDSHNKKISTFTSKVDRWAEKLASSSDLIEPFECVEATLSRDLTSQLGLTWDSGIWVNLRGASGEGVRVRESGPGQVVISGTLVELLASRDMILLEIQKIRGLSSQRAATLGGESREVGVMCNLISPPPPPLPPPPPPPPPPSISPPPPPPSLPPPPPQAVQHPTTTTITTIPIQRPLSAVDVPSIGHINSFAHHKRSAKIPSFPHPTAAAAATTKARGGRDRQGDRMKEIGERKHHKSRKLSDWGYIKLENENESIDDELSQGMSPALQEFSPSVEIPITELKSEVTCEETILISEEGDSGDSSIKTTKRKLSPIGKTISQNRLVGVSGGGGGSNSNCGVMLGKDHHKNLTFTSLIEDMELKPLENEKLYPRDLYSNVKQHRHRGKPDMSKKLPHSRRTRVKEKYKGERRPEEERKAVSARREQQQEEEEEEDDDDDEEEEEEEEEEGTVRGQEGEVKYKFSCKICSYKSMRENQFLKHMQLHDKGLALYRCEECSFVSIRASHLRRHKMTHAQLVLRCHLCPYTCDDDRKLLAKHIRVRHQAQPHKLPKPSVNEYECEECEYKTSWLYAFQRHRRTHTATKMAVTHSCPQCAYKTVRREHFLRHIKNVHQNCRPFLCDICGKAFKRQDALKQHHVSHYQTVGSGGGGGGGGQPGPYGFVCRVCQKVCRSAAYLKEHMATHSEERSFLCEVCGASFKTRSVQRNHVLTIHRRPRAFTCPACDKRFNTNFALRRHMKQHDANCSVSEVDGLAPSLSQPTRLTTNNRFCNLSPSSPPCPLTHSNARGMLRLEDGGGGRSRNLNLPSSPSPPPPQQQQQPSHPQHQPSSAYHITIDGQPAIILPDLNPSTTSHQRDTNNLTNGGNTVLMEGDCIGGGGLTTIPQQQQQQQQHNTGGVGTVVTTTTTIDGVGGGSVMAGRATGVTVPVASTSVHILNQDGLPTSSPGELILTGKTYEPGHTNTNTANTTDPSTTTTTTTYLTPDQHHHHHQSPTSTLLYLTTNFN</sequence>
<feature type="region of interest" description="Disordered" evidence="8">
    <location>
        <begin position="426"/>
        <end position="464"/>
    </location>
</feature>
<evidence type="ECO:0000256" key="1">
    <source>
        <dbReference type="ARBA" id="ARBA00004123"/>
    </source>
</evidence>
<evidence type="ECO:0000256" key="4">
    <source>
        <dbReference type="ARBA" id="ARBA00022771"/>
    </source>
</evidence>
<keyword evidence="4 7" id="KW-0863">Zinc-finger</keyword>
<dbReference type="PROSITE" id="PS50157">
    <property type="entry name" value="ZINC_FINGER_C2H2_2"/>
    <property type="match status" value="7"/>
</dbReference>
<feature type="compositionally biased region" description="Basic and acidic residues" evidence="8">
    <location>
        <begin position="630"/>
        <end position="653"/>
    </location>
</feature>
<feature type="domain" description="C2H2-type" evidence="9">
    <location>
        <begin position="915"/>
        <end position="943"/>
    </location>
</feature>
<evidence type="ECO:0000313" key="11">
    <source>
        <dbReference type="Proteomes" id="UP001292094"/>
    </source>
</evidence>
<dbReference type="InterPro" id="IPR050688">
    <property type="entry name" value="Zinc_finger/UBP_domain"/>
</dbReference>
<dbReference type="SUPFAM" id="SSF57667">
    <property type="entry name" value="beta-beta-alpha zinc fingers"/>
    <property type="match status" value="4"/>
</dbReference>